<dbReference type="GO" id="GO:0004190">
    <property type="term" value="F:aspartic-type endopeptidase activity"/>
    <property type="evidence" value="ECO:0007669"/>
    <property type="project" value="InterPro"/>
</dbReference>
<dbReference type="Gene3D" id="3.40.50.300">
    <property type="entry name" value="P-loop containing nucleotide triphosphate hydrolases"/>
    <property type="match status" value="1"/>
</dbReference>
<evidence type="ECO:0000256" key="3">
    <source>
        <dbReference type="ARBA" id="ARBA00022475"/>
    </source>
</evidence>
<keyword evidence="3" id="KW-1003">Cell membrane</keyword>
<evidence type="ECO:0000256" key="2">
    <source>
        <dbReference type="ARBA" id="ARBA00022448"/>
    </source>
</evidence>
<dbReference type="GO" id="GO:0005886">
    <property type="term" value="C:plasma membrane"/>
    <property type="evidence" value="ECO:0007669"/>
    <property type="project" value="UniProtKB-SubCell"/>
</dbReference>
<keyword evidence="6" id="KW-0067">ATP-binding</keyword>
<dbReference type="RefSeq" id="XP_028151530.1">
    <property type="nucleotide sequence ID" value="XM_028295729.1"/>
</dbReference>
<dbReference type="PANTHER" id="PTHR24223">
    <property type="entry name" value="ATP-BINDING CASSETTE SUB-FAMILY C"/>
    <property type="match status" value="1"/>
</dbReference>
<evidence type="ECO:0000256" key="1">
    <source>
        <dbReference type="ARBA" id="ARBA00004651"/>
    </source>
</evidence>
<keyword evidence="7" id="KW-1133">Transmembrane helix</keyword>
<keyword evidence="2" id="KW-0813">Transport</keyword>
<dbReference type="InterPro" id="IPR021109">
    <property type="entry name" value="Peptidase_aspartic_dom_sf"/>
</dbReference>
<dbReference type="FunFam" id="3.40.50.300:FF:002145">
    <property type="entry name" value="ABC transporter (MsbA subfamily)"/>
    <property type="match status" value="1"/>
</dbReference>
<comment type="subcellular location">
    <subcellularLocation>
        <location evidence="1">Cell membrane</location>
        <topology evidence="1">Multi-pass membrane protein</topology>
    </subcellularLocation>
</comment>
<dbReference type="PANTHER" id="PTHR24223:SF448">
    <property type="entry name" value="FI20146P1-RELATED"/>
    <property type="match status" value="1"/>
</dbReference>
<keyword evidence="4" id="KW-0812">Transmembrane</keyword>
<accession>A0A6P7H6D6</accession>
<protein>
    <submittedName>
        <fullName evidence="11">Multidrug resistance-associated protein 4-like</fullName>
    </submittedName>
</protein>
<dbReference type="InterPro" id="IPR003439">
    <property type="entry name" value="ABC_transporter-like_ATP-bd"/>
</dbReference>
<evidence type="ECO:0000313" key="11">
    <source>
        <dbReference type="RefSeq" id="XP_028151530.1"/>
    </source>
</evidence>
<dbReference type="GO" id="GO:0016887">
    <property type="term" value="F:ATP hydrolysis activity"/>
    <property type="evidence" value="ECO:0007669"/>
    <property type="project" value="InterPro"/>
</dbReference>
<evidence type="ECO:0000256" key="8">
    <source>
        <dbReference type="ARBA" id="ARBA00023136"/>
    </source>
</evidence>
<evidence type="ECO:0000256" key="9">
    <source>
        <dbReference type="ARBA" id="ARBA00023180"/>
    </source>
</evidence>
<organism evidence="11">
    <name type="scientific">Diabrotica virgifera virgifera</name>
    <name type="common">western corn rootworm</name>
    <dbReference type="NCBI Taxonomy" id="50390"/>
    <lineage>
        <taxon>Eukaryota</taxon>
        <taxon>Metazoa</taxon>
        <taxon>Ecdysozoa</taxon>
        <taxon>Arthropoda</taxon>
        <taxon>Hexapoda</taxon>
        <taxon>Insecta</taxon>
        <taxon>Pterygota</taxon>
        <taxon>Neoptera</taxon>
        <taxon>Endopterygota</taxon>
        <taxon>Coleoptera</taxon>
        <taxon>Polyphaga</taxon>
        <taxon>Cucujiformia</taxon>
        <taxon>Chrysomeloidea</taxon>
        <taxon>Chrysomelidae</taxon>
        <taxon>Galerucinae</taxon>
        <taxon>Diabroticina</taxon>
        <taxon>Diabroticites</taxon>
        <taxon>Diabrotica</taxon>
    </lineage>
</organism>
<evidence type="ECO:0000256" key="6">
    <source>
        <dbReference type="ARBA" id="ARBA00022840"/>
    </source>
</evidence>
<proteinExistence type="predicted"/>
<keyword evidence="9" id="KW-0325">Glycoprotein</keyword>
<evidence type="ECO:0000256" key="7">
    <source>
        <dbReference type="ARBA" id="ARBA00022989"/>
    </source>
</evidence>
<reference evidence="11" key="1">
    <citation type="submission" date="2025-08" db="UniProtKB">
        <authorList>
            <consortium name="RefSeq"/>
        </authorList>
    </citation>
    <scope>IDENTIFICATION</scope>
    <source>
        <tissue evidence="11">Whole insect</tissue>
    </source>
</reference>
<keyword evidence="5" id="KW-0547">Nucleotide-binding</keyword>
<dbReference type="GO" id="GO:0005524">
    <property type="term" value="F:ATP binding"/>
    <property type="evidence" value="ECO:0007669"/>
    <property type="project" value="UniProtKB-KW"/>
</dbReference>
<feature type="domain" description="ABC transporter" evidence="10">
    <location>
        <begin position="81"/>
        <end position="309"/>
    </location>
</feature>
<dbReference type="InParanoid" id="A0A6P7H6D6"/>
<name>A0A6P7H6D6_DIAVI</name>
<gene>
    <name evidence="11" type="primary">LOC114344904</name>
</gene>
<dbReference type="PROSITE" id="PS00141">
    <property type="entry name" value="ASP_PROTEASE"/>
    <property type="match status" value="1"/>
</dbReference>
<dbReference type="InterPro" id="IPR027417">
    <property type="entry name" value="P-loop_NTPase"/>
</dbReference>
<dbReference type="SUPFAM" id="SSF50630">
    <property type="entry name" value="Acid proteases"/>
    <property type="match status" value="1"/>
</dbReference>
<dbReference type="PROSITE" id="PS50893">
    <property type="entry name" value="ABC_TRANSPORTER_2"/>
    <property type="match status" value="1"/>
</dbReference>
<dbReference type="SUPFAM" id="SSF52540">
    <property type="entry name" value="P-loop containing nucleoside triphosphate hydrolases"/>
    <property type="match status" value="1"/>
</dbReference>
<dbReference type="AlphaFoldDB" id="A0A6P7H6D6"/>
<sequence>MSNVEENLLFWMQKGRSNCEKLSEMQETGKRITAPLTGRNKEADVPSTNVQPILDFILDHAQNDERPYLRVSVLGTEMLGLLDSGASRTIVGSTGWKLLRSLGLEIDSSKPTTCRVANGQSCKVQVIFNSRLYNYEGQIYIDGTEIKTLSLPFLRQHISIIPQDPIMFSGSIRSNIDPLEQFTDEDIWQTLHKVQLNNAVPHLQAQVGDLNFSTGQRQLICLARAIIKRNKIVVLDEATANMDPETERTAQKIIDENFSACTILIIAHRLDAILDCDKVMVLDRGQVIEFDEPNVLLNNESSLFAEMIRNAKVNDINNDVYDKKKL</sequence>
<dbReference type="GO" id="GO:0042626">
    <property type="term" value="F:ATPase-coupled transmembrane transporter activity"/>
    <property type="evidence" value="ECO:0007669"/>
    <property type="project" value="TreeGrafter"/>
</dbReference>
<evidence type="ECO:0000256" key="4">
    <source>
        <dbReference type="ARBA" id="ARBA00022692"/>
    </source>
</evidence>
<keyword evidence="8" id="KW-0472">Membrane</keyword>
<dbReference type="Pfam" id="PF00005">
    <property type="entry name" value="ABC_tran"/>
    <property type="match status" value="1"/>
</dbReference>
<evidence type="ECO:0000256" key="5">
    <source>
        <dbReference type="ARBA" id="ARBA00022741"/>
    </source>
</evidence>
<evidence type="ECO:0000259" key="10">
    <source>
        <dbReference type="PROSITE" id="PS50893"/>
    </source>
</evidence>
<dbReference type="InterPro" id="IPR050173">
    <property type="entry name" value="ABC_transporter_C-like"/>
</dbReference>
<dbReference type="InterPro" id="IPR001969">
    <property type="entry name" value="Aspartic_peptidase_AS"/>
</dbReference>
<dbReference type="GO" id="GO:0006508">
    <property type="term" value="P:proteolysis"/>
    <property type="evidence" value="ECO:0007669"/>
    <property type="project" value="InterPro"/>
</dbReference>